<dbReference type="Pfam" id="PF05378">
    <property type="entry name" value="Hydant_A_N"/>
    <property type="match status" value="1"/>
</dbReference>
<accession>A0A1G6EAX2</accession>
<protein>
    <submittedName>
        <fullName evidence="4">N-methylhydantoinase A</fullName>
    </submittedName>
</protein>
<dbReference type="RefSeq" id="WP_244521384.1">
    <property type="nucleotide sequence ID" value="NZ_FMXQ01000011.1"/>
</dbReference>
<evidence type="ECO:0000313" key="4">
    <source>
        <dbReference type="EMBL" id="SDB54553.1"/>
    </source>
</evidence>
<gene>
    <name evidence="4" type="ORF">SAMN02982931_04302</name>
</gene>
<dbReference type="PANTHER" id="PTHR11365:SF23">
    <property type="entry name" value="HYPOTHETICAL 5-OXOPROLINASE (EUROFUNG)-RELATED"/>
    <property type="match status" value="1"/>
</dbReference>
<name>A0A1G6EAX2_9HYPH</name>
<keyword evidence="5" id="KW-1185">Reference proteome</keyword>
<dbReference type="InterPro" id="IPR008040">
    <property type="entry name" value="Hydant_A_N"/>
</dbReference>
<dbReference type="Proteomes" id="UP000199071">
    <property type="component" value="Unassembled WGS sequence"/>
</dbReference>
<proteinExistence type="predicted"/>
<evidence type="ECO:0000313" key="5">
    <source>
        <dbReference type="Proteomes" id="UP000199071"/>
    </source>
</evidence>
<dbReference type="GO" id="GO:0017168">
    <property type="term" value="F:5-oxoprolinase (ATP-hydrolyzing) activity"/>
    <property type="evidence" value="ECO:0007669"/>
    <property type="project" value="TreeGrafter"/>
</dbReference>
<dbReference type="PANTHER" id="PTHR11365">
    <property type="entry name" value="5-OXOPROLINASE RELATED"/>
    <property type="match status" value="1"/>
</dbReference>
<evidence type="ECO:0000259" key="1">
    <source>
        <dbReference type="Pfam" id="PF01968"/>
    </source>
</evidence>
<dbReference type="InterPro" id="IPR045079">
    <property type="entry name" value="Oxoprolinase-like"/>
</dbReference>
<dbReference type="Pfam" id="PF01968">
    <property type="entry name" value="Hydantoinase_A"/>
    <property type="match status" value="1"/>
</dbReference>
<dbReference type="InterPro" id="IPR049517">
    <property type="entry name" value="ACX-like_C"/>
</dbReference>
<dbReference type="EMBL" id="FMXQ01000011">
    <property type="protein sequence ID" value="SDB54553.1"/>
    <property type="molecule type" value="Genomic_DNA"/>
</dbReference>
<dbReference type="GO" id="GO:0006749">
    <property type="term" value="P:glutathione metabolic process"/>
    <property type="evidence" value="ECO:0007669"/>
    <property type="project" value="TreeGrafter"/>
</dbReference>
<dbReference type="AlphaFoldDB" id="A0A1G6EAX2"/>
<reference evidence="4 5" key="1">
    <citation type="submission" date="2016-10" db="EMBL/GenBank/DDBJ databases">
        <authorList>
            <person name="de Groot N.N."/>
        </authorList>
    </citation>
    <scope>NUCLEOTIDE SEQUENCE [LARGE SCALE GENOMIC DNA]</scope>
    <source>
        <strain evidence="4 5">ATCC 35022</strain>
    </source>
</reference>
<dbReference type="GO" id="GO:0005829">
    <property type="term" value="C:cytosol"/>
    <property type="evidence" value="ECO:0007669"/>
    <property type="project" value="TreeGrafter"/>
</dbReference>
<feature type="domain" description="Hydantoinase/oxoprolinase N-terminal" evidence="2">
    <location>
        <begin position="20"/>
        <end position="201"/>
    </location>
</feature>
<dbReference type="Pfam" id="PF19278">
    <property type="entry name" value="Hydant_A_C"/>
    <property type="match status" value="1"/>
</dbReference>
<dbReference type="InterPro" id="IPR002821">
    <property type="entry name" value="Hydantoinase_A"/>
</dbReference>
<dbReference type="STRING" id="665467.SAMN02982931_04302"/>
<evidence type="ECO:0000259" key="2">
    <source>
        <dbReference type="Pfam" id="PF05378"/>
    </source>
</evidence>
<organism evidence="4 5">
    <name type="scientific">Bauldia litoralis</name>
    <dbReference type="NCBI Taxonomy" id="665467"/>
    <lineage>
        <taxon>Bacteria</taxon>
        <taxon>Pseudomonadati</taxon>
        <taxon>Pseudomonadota</taxon>
        <taxon>Alphaproteobacteria</taxon>
        <taxon>Hyphomicrobiales</taxon>
        <taxon>Kaistiaceae</taxon>
        <taxon>Bauldia</taxon>
    </lineage>
</organism>
<sequence>MTDAQTSSRSASPVPGRGLRFAVDTGGTFTDLIVGEPDGSVGIYKASTTPSDPAAGVLDALSIAAADAGQDLATYLGRAEIMVHGTTHAINAIVTGRTARTAFLTTKGHPDTLVFREGGRQDAFNFTVPYPEPFVPKAFTYEVNERLLRDGSPHIALDEAEVIALIGELKAAEVEAVAVCLLWSIVNPAHELAIGRLIDKHLPGVPYTLSHRINPSIREYRRAMSTCLDASLKPIMGAYMSGLEARLSNAGFDGRLLVVTSQGGVMDAAHVAGMPVHLINSGPSMGPVGARAYAPSASSDTLIVGDTGGTTFDVSLVRSGRIPRTRETWLGRPLSSHMTGMPSVDTKSIGAGGGSIAWVDSGGLLHVGPISAGAVPGPVAYGQGGTRPTVTDASIVLGFIDASFFLGGRMVLDREAAVEAIRREVAEPLDLSIEDAAAAIVGLATENMVQAIMGITVNQGIDPAQAAFVAGGGAAGINCVAIGLRLGCHTVLVPETGAVLAAAGALVSDLMAHHQAMFHTDSRAFDIDGVNAMLEDLEGRCRAFAETTGVDPSAVEIDWSTEARYPDQAWEIEVPLRAGRFGGPDDVAALVTDFHKTHREIFAVEDPASAVETVGWNATVRCKIGADRPGRIRVPDSFEALARRPVYFAGTGWTDAVVHRFEALTEADTVTGPAIVESDFTSVVIDPDITARRDAMGTLVVDLRKVEP</sequence>
<feature type="domain" description="Acetophenone carboxylase-like C-terminal" evidence="3">
    <location>
        <begin position="530"/>
        <end position="695"/>
    </location>
</feature>
<evidence type="ECO:0000259" key="3">
    <source>
        <dbReference type="Pfam" id="PF19278"/>
    </source>
</evidence>
<feature type="domain" description="Hydantoinase A/oxoprolinase" evidence="1">
    <location>
        <begin position="222"/>
        <end position="513"/>
    </location>
</feature>